<dbReference type="GO" id="GO:0003989">
    <property type="term" value="F:acetyl-CoA carboxylase activity"/>
    <property type="evidence" value="ECO:0007669"/>
    <property type="project" value="InterPro"/>
</dbReference>
<organism evidence="13 14">
    <name type="scientific">Syntrophotalea acetylenica</name>
    <name type="common">Pelobacter acetylenicus</name>
    <dbReference type="NCBI Taxonomy" id="29542"/>
    <lineage>
        <taxon>Bacteria</taxon>
        <taxon>Pseudomonadati</taxon>
        <taxon>Thermodesulfobacteriota</taxon>
        <taxon>Desulfuromonadia</taxon>
        <taxon>Desulfuromonadales</taxon>
        <taxon>Syntrophotaleaceae</taxon>
        <taxon>Syntrophotalea</taxon>
    </lineage>
</organism>
<name>A0A1L3GD98_SYNAC</name>
<comment type="subunit">
    <text evidence="10">Acetyl-CoA carboxylase is a heterohexamer composed of biotin carboxyl carrier protein (AccB), biotin carboxylase (AccC) and two subunits each of ACCase subunit alpha (AccA) and ACCase subunit beta (AccD).</text>
</comment>
<dbReference type="PANTHER" id="PTHR42853:SF3">
    <property type="entry name" value="ACETYL-COENZYME A CARBOXYLASE CARBOXYL TRANSFERASE SUBUNIT ALPHA, CHLOROPLASTIC"/>
    <property type="match status" value="1"/>
</dbReference>
<keyword evidence="8 10" id="KW-0275">Fatty acid biosynthesis</keyword>
<evidence type="ECO:0000256" key="6">
    <source>
        <dbReference type="ARBA" id="ARBA00022840"/>
    </source>
</evidence>
<dbReference type="GO" id="GO:0005524">
    <property type="term" value="F:ATP binding"/>
    <property type="evidence" value="ECO:0007669"/>
    <property type="project" value="UniProtKB-KW"/>
</dbReference>
<feature type="domain" description="CoA carboxyltransferase C-terminal" evidence="12">
    <location>
        <begin position="37"/>
        <end position="292"/>
    </location>
</feature>
<dbReference type="KEGG" id="pace:A6070_09160"/>
<dbReference type="OrthoDB" id="9808023at2"/>
<dbReference type="InterPro" id="IPR011763">
    <property type="entry name" value="COA_CT_C"/>
</dbReference>
<evidence type="ECO:0000256" key="4">
    <source>
        <dbReference type="ARBA" id="ARBA00022741"/>
    </source>
</evidence>
<keyword evidence="3 10" id="KW-0808">Transferase</keyword>
<comment type="catalytic activity">
    <reaction evidence="9 10">
        <text>N(6)-carboxybiotinyl-L-lysyl-[protein] + acetyl-CoA = N(6)-biotinyl-L-lysyl-[protein] + malonyl-CoA</text>
        <dbReference type="Rhea" id="RHEA:54728"/>
        <dbReference type="Rhea" id="RHEA-COMP:10505"/>
        <dbReference type="Rhea" id="RHEA-COMP:10506"/>
        <dbReference type="ChEBI" id="CHEBI:57288"/>
        <dbReference type="ChEBI" id="CHEBI:57384"/>
        <dbReference type="ChEBI" id="CHEBI:83144"/>
        <dbReference type="ChEBI" id="CHEBI:83145"/>
        <dbReference type="EC" id="2.1.3.15"/>
    </reaction>
</comment>
<dbReference type="EC" id="2.1.3.15" evidence="10"/>
<keyword evidence="2 10" id="KW-0444">Lipid biosynthesis</keyword>
<evidence type="ECO:0000256" key="2">
    <source>
        <dbReference type="ARBA" id="ARBA00022516"/>
    </source>
</evidence>
<keyword evidence="11" id="KW-0175">Coiled coil</keyword>
<evidence type="ECO:0000256" key="5">
    <source>
        <dbReference type="ARBA" id="ARBA00022832"/>
    </source>
</evidence>
<proteinExistence type="inferred from homology"/>
<evidence type="ECO:0000256" key="7">
    <source>
        <dbReference type="ARBA" id="ARBA00023098"/>
    </source>
</evidence>
<dbReference type="HAMAP" id="MF_00823">
    <property type="entry name" value="AcetylCoA_CT_alpha"/>
    <property type="match status" value="1"/>
</dbReference>
<keyword evidence="5 10" id="KW-0276">Fatty acid metabolism</keyword>
<evidence type="ECO:0000256" key="1">
    <source>
        <dbReference type="ARBA" id="ARBA00004956"/>
    </source>
</evidence>
<keyword evidence="7 10" id="KW-0443">Lipid metabolism</keyword>
<reference evidence="13 14" key="1">
    <citation type="journal article" date="2017" name="Genome Announc.">
        <title>Complete Genome Sequences of Two Acetylene-Fermenting Pelobacter acetylenicus Strains.</title>
        <authorList>
            <person name="Sutton J.M."/>
            <person name="Baesman S.M."/>
            <person name="Fierst J.L."/>
            <person name="Poret-Peterson A.T."/>
            <person name="Oremland R.S."/>
            <person name="Dunlap D.S."/>
            <person name="Akob D.M."/>
        </authorList>
    </citation>
    <scope>NUCLEOTIDE SEQUENCE [LARGE SCALE GENOMIC DNA]</scope>
    <source>
        <strain evidence="13 14">DSM 3247</strain>
    </source>
</reference>
<keyword evidence="14" id="KW-1185">Reference proteome</keyword>
<comment type="pathway">
    <text evidence="1 10">Lipid metabolism; malonyl-CoA biosynthesis; malonyl-CoA from acetyl-CoA: step 1/1.</text>
</comment>
<dbReference type="PANTHER" id="PTHR42853">
    <property type="entry name" value="ACETYL-COENZYME A CARBOXYLASE CARBOXYL TRANSFERASE SUBUNIT ALPHA"/>
    <property type="match status" value="1"/>
</dbReference>
<dbReference type="Gene3D" id="3.90.226.10">
    <property type="entry name" value="2-enoyl-CoA Hydratase, Chain A, domain 1"/>
    <property type="match status" value="1"/>
</dbReference>
<accession>A0A1L3GD98</accession>
<comment type="subcellular location">
    <subcellularLocation>
        <location evidence="10">Cytoplasm</location>
    </subcellularLocation>
</comment>
<dbReference type="PROSITE" id="PS50989">
    <property type="entry name" value="COA_CT_CTER"/>
    <property type="match status" value="1"/>
</dbReference>
<comment type="function">
    <text evidence="10">Component of the acetyl coenzyme A carboxylase (ACC) complex. First, biotin carboxylase catalyzes the carboxylation of biotin on its carrier protein (BCCP) and then the CO(2) group is transferred by the carboxyltransferase to acetyl-CoA to form malonyl-CoA.</text>
</comment>
<evidence type="ECO:0000313" key="13">
    <source>
        <dbReference type="EMBL" id="APG23678.1"/>
    </source>
</evidence>
<protein>
    <recommendedName>
        <fullName evidence="10">Acetyl-coenzyme A carboxylase carboxyl transferase subunit alpha</fullName>
        <shortName evidence="10">ACCase subunit alpha</shortName>
        <shortName evidence="10">Acetyl-CoA carboxylase carboxyltransferase subunit alpha</shortName>
        <ecNumber evidence="10">2.1.3.15</ecNumber>
    </recommendedName>
</protein>
<dbReference type="NCBIfam" id="NF041504">
    <property type="entry name" value="AccA_sub"/>
    <property type="match status" value="1"/>
</dbReference>
<sequence length="317" mass="35327">MQFYLDFEKPLVELEHKLNELRGYSTDEVDFSGEIQKLEKKAKKLRQEIFSNLTRWQLTQLARHVNRPFTLDFVKHIFTDWFEVHGDRNFREDPALVCGFARFDGEPCAVIGHQKGRDTKEKVYRNFGMPNPEGYRKALRVMQMAEQFGLPIFTFVDTPGAFPGIGAEERGQAEAIARNLREMAALKVPVIVTVTGEGGSGGALAVAVGNRVLMMENAVYSVISPEGCAAILWKDGSKGAEAAEALKLTAHDIEKLGCVIDEVIPEPLGGAHADHAAAAAMVHACLRKHFDALKGLSSEELREQRYRKLRAMTIVEE</sequence>
<feature type="coiled-coil region" evidence="11">
    <location>
        <begin position="28"/>
        <end position="55"/>
    </location>
</feature>
<dbReference type="EMBL" id="CP015518">
    <property type="protein sequence ID" value="APG23678.1"/>
    <property type="molecule type" value="Genomic_DNA"/>
</dbReference>
<dbReference type="GO" id="GO:0016743">
    <property type="term" value="F:carboxyl- or carbamoyltransferase activity"/>
    <property type="evidence" value="ECO:0007669"/>
    <property type="project" value="UniProtKB-UniRule"/>
</dbReference>
<dbReference type="NCBIfam" id="NF004344">
    <property type="entry name" value="PRK05724.1"/>
    <property type="match status" value="1"/>
</dbReference>
<evidence type="ECO:0000256" key="11">
    <source>
        <dbReference type="SAM" id="Coils"/>
    </source>
</evidence>
<dbReference type="PRINTS" id="PR01069">
    <property type="entry name" value="ACCCTRFRASEA"/>
</dbReference>
<evidence type="ECO:0000256" key="9">
    <source>
        <dbReference type="ARBA" id="ARBA00049152"/>
    </source>
</evidence>
<dbReference type="GO" id="GO:0006633">
    <property type="term" value="P:fatty acid biosynthetic process"/>
    <property type="evidence" value="ECO:0007669"/>
    <property type="project" value="UniProtKB-KW"/>
</dbReference>
<dbReference type="SUPFAM" id="SSF52096">
    <property type="entry name" value="ClpP/crotonase"/>
    <property type="match status" value="1"/>
</dbReference>
<dbReference type="NCBIfam" id="TIGR00513">
    <property type="entry name" value="accA"/>
    <property type="match status" value="1"/>
</dbReference>
<dbReference type="InterPro" id="IPR001095">
    <property type="entry name" value="Acetyl_CoA_COase_a_su"/>
</dbReference>
<dbReference type="GO" id="GO:2001295">
    <property type="term" value="P:malonyl-CoA biosynthetic process"/>
    <property type="evidence" value="ECO:0007669"/>
    <property type="project" value="UniProtKB-UniRule"/>
</dbReference>
<dbReference type="UniPathway" id="UPA00655">
    <property type="reaction ID" value="UER00711"/>
</dbReference>
<comment type="similarity">
    <text evidence="10">Belongs to the AccA family.</text>
</comment>
<keyword evidence="4 10" id="KW-0547">Nucleotide-binding</keyword>
<evidence type="ECO:0000256" key="3">
    <source>
        <dbReference type="ARBA" id="ARBA00022679"/>
    </source>
</evidence>
<evidence type="ECO:0000256" key="10">
    <source>
        <dbReference type="HAMAP-Rule" id="MF_00823"/>
    </source>
</evidence>
<keyword evidence="10" id="KW-0963">Cytoplasm</keyword>
<dbReference type="STRING" id="29542.A6070_09160"/>
<dbReference type="RefSeq" id="WP_072285487.1">
    <property type="nucleotide sequence ID" value="NZ_CP015455.1"/>
</dbReference>
<evidence type="ECO:0000313" key="14">
    <source>
        <dbReference type="Proteomes" id="UP000182264"/>
    </source>
</evidence>
<dbReference type="GO" id="GO:0009317">
    <property type="term" value="C:acetyl-CoA carboxylase complex"/>
    <property type="evidence" value="ECO:0007669"/>
    <property type="project" value="InterPro"/>
</dbReference>
<dbReference type="Proteomes" id="UP000182264">
    <property type="component" value="Chromosome"/>
</dbReference>
<dbReference type="InterPro" id="IPR029045">
    <property type="entry name" value="ClpP/crotonase-like_dom_sf"/>
</dbReference>
<gene>
    <name evidence="10" type="primary">accA</name>
    <name evidence="13" type="ORF">A7E75_00550</name>
</gene>
<evidence type="ECO:0000256" key="8">
    <source>
        <dbReference type="ARBA" id="ARBA00023160"/>
    </source>
</evidence>
<dbReference type="Pfam" id="PF03255">
    <property type="entry name" value="ACCA"/>
    <property type="match status" value="1"/>
</dbReference>
<dbReference type="AlphaFoldDB" id="A0A1L3GD98"/>
<evidence type="ECO:0000259" key="12">
    <source>
        <dbReference type="PROSITE" id="PS50989"/>
    </source>
</evidence>
<keyword evidence="6 10" id="KW-0067">ATP-binding</keyword>